<protein>
    <submittedName>
        <fullName evidence="2">Uncharacterized protein</fullName>
    </submittedName>
</protein>
<accession>A0A836BVY6</accession>
<reference evidence="2" key="1">
    <citation type="journal article" date="2020" name="bioRxiv">
        <title>Comparative genomics of Chlamydomonas.</title>
        <authorList>
            <person name="Craig R.J."/>
            <person name="Hasan A.R."/>
            <person name="Ness R.W."/>
            <person name="Keightley P.D."/>
        </authorList>
    </citation>
    <scope>NUCLEOTIDE SEQUENCE</scope>
    <source>
        <strain evidence="2">CCAP 11/70</strain>
    </source>
</reference>
<organism evidence="2 3">
    <name type="scientific">Edaphochlamys debaryana</name>
    <dbReference type="NCBI Taxonomy" id="47281"/>
    <lineage>
        <taxon>Eukaryota</taxon>
        <taxon>Viridiplantae</taxon>
        <taxon>Chlorophyta</taxon>
        <taxon>core chlorophytes</taxon>
        <taxon>Chlorophyceae</taxon>
        <taxon>CS clade</taxon>
        <taxon>Chlamydomonadales</taxon>
        <taxon>Chlamydomonadales incertae sedis</taxon>
        <taxon>Edaphochlamys</taxon>
    </lineage>
</organism>
<feature type="region of interest" description="Disordered" evidence="1">
    <location>
        <begin position="302"/>
        <end position="321"/>
    </location>
</feature>
<evidence type="ECO:0000256" key="1">
    <source>
        <dbReference type="SAM" id="MobiDB-lite"/>
    </source>
</evidence>
<feature type="compositionally biased region" description="Polar residues" evidence="1">
    <location>
        <begin position="18"/>
        <end position="41"/>
    </location>
</feature>
<feature type="region of interest" description="Disordered" evidence="1">
    <location>
        <begin position="328"/>
        <end position="374"/>
    </location>
</feature>
<evidence type="ECO:0000313" key="2">
    <source>
        <dbReference type="EMBL" id="KAG2489534.1"/>
    </source>
</evidence>
<keyword evidence="3" id="KW-1185">Reference proteome</keyword>
<evidence type="ECO:0000313" key="3">
    <source>
        <dbReference type="Proteomes" id="UP000612055"/>
    </source>
</evidence>
<feature type="compositionally biased region" description="Low complexity" evidence="1">
    <location>
        <begin position="85"/>
        <end position="100"/>
    </location>
</feature>
<feature type="region of interest" description="Disordered" evidence="1">
    <location>
        <begin position="650"/>
        <end position="674"/>
    </location>
</feature>
<sequence length="674" mass="66204">MGQCLSGGASKKQDKLKGTQQIGGKTNATKAHTTALAQPTDSAFVGGGFDTILESPSGEVDLPPAADPAHPGASLIRRDTGKEQASPSSSSSSGADSSHPAHSRCGTGLAGGTDGEAVASTSAPTPRRPTASERRQRPGPKGRSSHLGRRRGASSTGNPSDGEADVALPLTAEQMAAVERALSSSQGPGFAKRSSPPPSASAVTGSGLEPLTCEGASTEDPMLGPFGAPAAAAVFAECDDGAVATAMRGTDSMPRAGGGGGGGDSAIAAAAAAAASVEPNAGAFRFDPAFLASLRSGTGSVALPGTGSQLPPQPSRASLAGPSLDTALASAVAEAQAASETPPPSGRRAATAADLPSQGPSRRNGGVAGEASEDGSLRLSAAHSFTAVGRIGSATGPHSGALPPRPDSGAASRVERAAAQPRQRTVDTMQPSLGLGGASLGLGLGLPVPSVGLGASASGAAAVDPGLQTLLSLGLVNAAAYRQARRRGSEAGSAIGTPHAVGPSGPSLAHMSSLGPDYIAAMRGDRKGPGQALSGRQAATEAGGPRRQRRQSFTESGANATQSPTQAQAQAYYLQMPRQPAAEGGRRQRRLSYVESSAVVASKSSFNADQAFGMIRRTGSVTVTGPSQAASAAAAAASYAAFMAAAAAGGGGGAGGQTGAKRGGKQRRTSWVET</sequence>
<feature type="compositionally biased region" description="Basic residues" evidence="1">
    <location>
        <begin position="137"/>
        <end position="152"/>
    </location>
</feature>
<dbReference type="AlphaFoldDB" id="A0A836BVY6"/>
<dbReference type="EMBL" id="JAEHOE010000072">
    <property type="protein sequence ID" value="KAG2489534.1"/>
    <property type="molecule type" value="Genomic_DNA"/>
</dbReference>
<comment type="caution">
    <text evidence="2">The sequence shown here is derived from an EMBL/GenBank/DDBJ whole genome shotgun (WGS) entry which is preliminary data.</text>
</comment>
<feature type="region of interest" description="Disordered" evidence="1">
    <location>
        <begin position="390"/>
        <end position="431"/>
    </location>
</feature>
<dbReference type="Proteomes" id="UP000612055">
    <property type="component" value="Unassembled WGS sequence"/>
</dbReference>
<gene>
    <name evidence="2" type="ORF">HYH03_011985</name>
</gene>
<feature type="region of interest" description="Disordered" evidence="1">
    <location>
        <begin position="490"/>
        <end position="509"/>
    </location>
</feature>
<name>A0A836BVY6_9CHLO</name>
<proteinExistence type="predicted"/>
<feature type="region of interest" description="Disordered" evidence="1">
    <location>
        <begin position="520"/>
        <end position="566"/>
    </location>
</feature>
<feature type="compositionally biased region" description="Polar residues" evidence="1">
    <location>
        <begin position="422"/>
        <end position="431"/>
    </location>
</feature>
<feature type="region of interest" description="Disordered" evidence="1">
    <location>
        <begin position="1"/>
        <end position="224"/>
    </location>
</feature>
<feature type="compositionally biased region" description="Low complexity" evidence="1">
    <location>
        <begin position="328"/>
        <end position="338"/>
    </location>
</feature>